<dbReference type="EMBL" id="JADGMS010000027">
    <property type="protein sequence ID" value="KAF9660573.1"/>
    <property type="molecule type" value="Genomic_DNA"/>
</dbReference>
<sequence>MMAEYKMLLLVSICAVSEIDTKLQHLGEHARNLLEMKAREAADPGRVLMRMKDRRGIRAAVSAAVLAGIGSLMRRRQNTRKNITTGKKTSKEVAVFLVRSVMKMEEGMQLIDGNGNFNVEGLKDFMTTTGFAHCGRSYAIVAIIGPQSSGKSTLMNHVFGTNFKMLDAYKGRGQTTKGIWIARCNDIKPFTVAMDFEGTDSNARGEDNTAFERQSALFALAIADIILINMWYKDIGLEHAASRPLLKTVFQVMKRLFKPRKRTLLFVLRDHSKTPFEYLETALKEDIDRIWASVAEPETSRSVVLSDFFNVEIAALSSYEFEEKNFKEQVAHLRQRFICPRDLTGDKREAEPASGFFIRAEKIWKTIKDNKDLDLPALKVMVATVRCEEIAKEKLRRFTTDDDWLALKEAVQAGPVSRFGATLSSILEIYLSQYDTEVMHYDQDVRNAKRRQMESQALENSIHCVDGILLHMMVLRCLVVRNAYVTILEHLYSSTLESFKTTLEQSLDQGKGFAASARIFAQSCFLVFDQGCEDAAIRQSEWNASEAREKLSRHMLSEMMAKYEKQLTDVLADKVETLFEAGETDTWVSVQNLLESKTEVAISEFSYAVVDFKLHKSASDTKLQHLRGYARNVVERKAREAAAAGRVLMRMKDRFAKVFNHDKNSKSSVWTAEQNIEEIERNVLSASLKILEIMAVIRIDKTTDQIEHVLFSSLMDGNGSVPASRATSDPLASNAWEEVSPDAMLLTPVECNSLWMQFKADINRGTNSHDDSFKARGGSIDGESRARVGSCDERHRTGGVGDAERCRARGDLGGEIFRTANSDSGNCDDDKMDGKAAPAIVKSLMKMEEGMQLIDENGKFNVDGLQDFVTATEFAQSGLSYAIVAIIGSQSSGKSTLMNQIFHTKFKEMDAYNGSQTTKGIWIAKCSDIEPFTIVMDFEGTDSNQRGEEDAAFERQSTLLALEIADVVLINMWCKDIGLEHAASRPLLKTVFQVIKRSSKQPKKTLLFVIRDHTKTPLERLKKIIFEDIEKIWDAVPEPETTPLYEFFKFHELNMLRIIDMKVEITALPSYEFQEVEFKEQVAQLRQQFVHSTCPGGLVGDRKKVKSASFSIYAEDIWKTIKENKDLDLPSIKVMVATFRCEAIAEEKLKCFTSNKRWLAIKEDVQAGPVPGFGEDVTSILETCLSEYDIEVGHFDQEVRNAKRQQLLSNVLMVVHDAYDTMMMHLYSNTVKSFKTSLEQSLNEGQEYVASIHLCSQSCLREFDEGCEAICIGLVMKGSSANGKQIGYEKHHKHSMIARRKYDRNYLNNCSVLDLVSYLQYHALSDAAIQQSEWNANKFRKRLICNMLSEMMEKYEKQITHAIAIANTVESLLEASERNTWASVRDVFECNTEKAISEFSDAAASFELRGSEIDTKFQHLREFARNLLKMKAREEADAGRVLKRMMDRSKQVFDNYENSMSWYKWTTETNLDEIEREALSKSLRILSIMAAIRYDEMPDQIENVLYSSLMDRIVLNPSLQKTPMEAVLDPLALDTWEEVSQNSTTLLKPEDCESLWMTFIEEIKPMVTDVKSRQDARMKNRSYAAVAAGVAATGVAAVVAGPAVVVNVGIAVLKRAMRM</sequence>
<organism evidence="13 14">
    <name type="scientific">Salix dunnii</name>
    <dbReference type="NCBI Taxonomy" id="1413687"/>
    <lineage>
        <taxon>Eukaryota</taxon>
        <taxon>Viridiplantae</taxon>
        <taxon>Streptophyta</taxon>
        <taxon>Embryophyta</taxon>
        <taxon>Tracheophyta</taxon>
        <taxon>Spermatophyta</taxon>
        <taxon>Magnoliopsida</taxon>
        <taxon>eudicotyledons</taxon>
        <taxon>Gunneridae</taxon>
        <taxon>Pentapetalae</taxon>
        <taxon>rosids</taxon>
        <taxon>fabids</taxon>
        <taxon>Malpighiales</taxon>
        <taxon>Salicaceae</taxon>
        <taxon>Saliceae</taxon>
        <taxon>Salix</taxon>
    </lineage>
</organism>
<evidence type="ECO:0000256" key="6">
    <source>
        <dbReference type="ARBA" id="ARBA00023054"/>
    </source>
</evidence>
<keyword evidence="2" id="KW-0547">Nucleotide-binding</keyword>
<feature type="transmembrane region" description="Helical" evidence="11">
    <location>
        <begin position="1583"/>
        <end position="1613"/>
    </location>
</feature>
<gene>
    <name evidence="13" type="ORF">SADUNF_SadunfUnG0010600</name>
</gene>
<evidence type="ECO:0000256" key="7">
    <source>
        <dbReference type="ARBA" id="ARBA00023134"/>
    </source>
</evidence>
<dbReference type="PANTHER" id="PTHR45923:SF20">
    <property type="entry name" value="PROTEIN ROOT HAIR DEFECTIVE 3 HOMOLOG 2"/>
    <property type="match status" value="1"/>
</dbReference>
<dbReference type="GO" id="GO:0005783">
    <property type="term" value="C:endoplasmic reticulum"/>
    <property type="evidence" value="ECO:0007669"/>
    <property type="project" value="TreeGrafter"/>
</dbReference>
<feature type="domain" description="GB1/RHD3-type G" evidence="12">
    <location>
        <begin position="135"/>
        <end position="348"/>
    </location>
</feature>
<dbReference type="OrthoDB" id="10429617at2759"/>
<keyword evidence="8 11" id="KW-0472">Membrane</keyword>
<evidence type="ECO:0000313" key="14">
    <source>
        <dbReference type="Proteomes" id="UP000657918"/>
    </source>
</evidence>
<comment type="caution">
    <text evidence="13">The sequence shown here is derived from an EMBL/GenBank/DDBJ whole genome shotgun (WGS) entry which is preliminary data.</text>
</comment>
<feature type="compositionally biased region" description="Basic and acidic residues" evidence="10">
    <location>
        <begin position="782"/>
        <end position="800"/>
    </location>
</feature>
<evidence type="ECO:0000256" key="10">
    <source>
        <dbReference type="SAM" id="MobiDB-lite"/>
    </source>
</evidence>
<dbReference type="PROSITE" id="PS51715">
    <property type="entry name" value="G_GB1_RHD3"/>
    <property type="match status" value="2"/>
</dbReference>
<dbReference type="GO" id="GO:0016320">
    <property type="term" value="P:endoplasmic reticulum membrane fusion"/>
    <property type="evidence" value="ECO:0007669"/>
    <property type="project" value="TreeGrafter"/>
</dbReference>
<protein>
    <recommendedName>
        <fullName evidence="12">GB1/RHD3-type G domain-containing protein</fullName>
    </recommendedName>
</protein>
<dbReference type="Proteomes" id="UP000657918">
    <property type="component" value="Unassembled WGS sequence"/>
</dbReference>
<keyword evidence="4" id="KW-0256">Endoplasmic reticulum</keyword>
<evidence type="ECO:0000259" key="12">
    <source>
        <dbReference type="PROSITE" id="PS51715"/>
    </source>
</evidence>
<dbReference type="PANTHER" id="PTHR45923">
    <property type="entry name" value="PROTEIN SEY1"/>
    <property type="match status" value="1"/>
</dbReference>
<dbReference type="GO" id="GO:0003924">
    <property type="term" value="F:GTPase activity"/>
    <property type="evidence" value="ECO:0007669"/>
    <property type="project" value="TreeGrafter"/>
</dbReference>
<keyword evidence="3" id="KW-0378">Hydrolase</keyword>
<feature type="region of interest" description="Disordered" evidence="10">
    <location>
        <begin position="766"/>
        <end position="800"/>
    </location>
</feature>
<reference evidence="13 14" key="1">
    <citation type="submission" date="2020-10" db="EMBL/GenBank/DDBJ databases">
        <title>Plant Genome Project.</title>
        <authorList>
            <person name="Zhang R.-G."/>
        </authorList>
    </citation>
    <scope>NUCLEOTIDE SEQUENCE [LARGE SCALE GENOMIC DNA]</scope>
    <source>
        <strain evidence="13">FAFU-HL-1</strain>
        <tissue evidence="13">Leaf</tissue>
    </source>
</reference>
<proteinExistence type="inferred from homology"/>
<keyword evidence="1 11" id="KW-0812">Transmembrane</keyword>
<accession>A0A835J0K5</accession>
<evidence type="ECO:0000313" key="13">
    <source>
        <dbReference type="EMBL" id="KAF9660573.1"/>
    </source>
</evidence>
<keyword evidence="14" id="KW-1185">Reference proteome</keyword>
<evidence type="ECO:0000256" key="8">
    <source>
        <dbReference type="ARBA" id="ARBA00023136"/>
    </source>
</evidence>
<keyword evidence="7" id="KW-0342">GTP-binding</keyword>
<dbReference type="GO" id="GO:0005525">
    <property type="term" value="F:GTP binding"/>
    <property type="evidence" value="ECO:0007669"/>
    <property type="project" value="UniProtKB-KW"/>
</dbReference>
<dbReference type="Pfam" id="PF05879">
    <property type="entry name" value="RHD3_GTPase"/>
    <property type="match status" value="2"/>
</dbReference>
<dbReference type="InterPro" id="IPR027417">
    <property type="entry name" value="P-loop_NTPase"/>
</dbReference>
<evidence type="ECO:0000256" key="2">
    <source>
        <dbReference type="ARBA" id="ARBA00022741"/>
    </source>
</evidence>
<dbReference type="InterPro" id="IPR008803">
    <property type="entry name" value="RHD3/Sey1"/>
</dbReference>
<evidence type="ECO:0000256" key="9">
    <source>
        <dbReference type="PROSITE-ProRule" id="PRU01052"/>
    </source>
</evidence>
<dbReference type="SUPFAM" id="SSF52540">
    <property type="entry name" value="P-loop containing nucleoside triphosphate hydrolases"/>
    <property type="match status" value="2"/>
</dbReference>
<evidence type="ECO:0000256" key="3">
    <source>
        <dbReference type="ARBA" id="ARBA00022801"/>
    </source>
</evidence>
<keyword evidence="5 11" id="KW-1133">Transmembrane helix</keyword>
<evidence type="ECO:0000256" key="4">
    <source>
        <dbReference type="ARBA" id="ARBA00022824"/>
    </source>
</evidence>
<feature type="domain" description="GB1/RHD3-type G" evidence="12">
    <location>
        <begin position="878"/>
        <end position="1102"/>
    </location>
</feature>
<dbReference type="InterPro" id="IPR030386">
    <property type="entry name" value="G_GB1_RHD3_dom"/>
</dbReference>
<comment type="similarity">
    <text evidence="9">Belongs to the TRAFAC class dynamin-like GTPase superfamily. GB1/RHD3 GTPase family.</text>
</comment>
<evidence type="ECO:0000256" key="11">
    <source>
        <dbReference type="SAM" id="Phobius"/>
    </source>
</evidence>
<name>A0A835J0K5_9ROSI</name>
<dbReference type="Pfam" id="PF20428">
    <property type="entry name" value="Sey1_3HB"/>
    <property type="match status" value="3"/>
</dbReference>
<evidence type="ECO:0000256" key="1">
    <source>
        <dbReference type="ARBA" id="ARBA00022692"/>
    </source>
</evidence>
<keyword evidence="6" id="KW-0175">Coiled coil</keyword>
<dbReference type="InterPro" id="IPR046758">
    <property type="entry name" value="Sey1/RHD3-like_3HB"/>
</dbReference>
<dbReference type="CDD" id="cd01851">
    <property type="entry name" value="GBP"/>
    <property type="match status" value="2"/>
</dbReference>
<dbReference type="FunFam" id="3.40.50.300:FF:002271">
    <property type="entry name" value="Protein ROOT HAIR DEFECTIVE 3 homolog"/>
    <property type="match status" value="2"/>
</dbReference>
<dbReference type="Gene3D" id="3.40.50.300">
    <property type="entry name" value="P-loop containing nucleotide triphosphate hydrolases"/>
    <property type="match status" value="2"/>
</dbReference>
<evidence type="ECO:0000256" key="5">
    <source>
        <dbReference type="ARBA" id="ARBA00022989"/>
    </source>
</evidence>